<keyword evidence="3" id="KW-0677">Repeat</keyword>
<dbReference type="OrthoDB" id="66418at2759"/>
<keyword evidence="7" id="KW-0496">Mitochondrion</keyword>
<name>A0A2I0TXG9_LIMLA</name>
<dbReference type="SMART" id="SM00028">
    <property type="entry name" value="TPR"/>
    <property type="match status" value="6"/>
</dbReference>
<comment type="subcellular location">
    <subcellularLocation>
        <location evidence="1">Mitochondrion outer membrane</location>
        <topology evidence="1">Single-pass membrane protein</topology>
    </subcellularLocation>
</comment>
<evidence type="ECO:0000256" key="10">
    <source>
        <dbReference type="PROSITE-ProRule" id="PRU00339"/>
    </source>
</evidence>
<keyword evidence="12" id="KW-1185">Reference proteome</keyword>
<evidence type="ECO:0000256" key="3">
    <source>
        <dbReference type="ARBA" id="ARBA00022737"/>
    </source>
</evidence>
<comment type="similarity">
    <text evidence="9">Belongs to the Tom70 family.</text>
</comment>
<dbReference type="InterPro" id="IPR011990">
    <property type="entry name" value="TPR-like_helical_dom_sf"/>
</dbReference>
<organism evidence="11 12">
    <name type="scientific">Limosa lapponica baueri</name>
    <dbReference type="NCBI Taxonomy" id="1758121"/>
    <lineage>
        <taxon>Eukaryota</taxon>
        <taxon>Metazoa</taxon>
        <taxon>Chordata</taxon>
        <taxon>Craniata</taxon>
        <taxon>Vertebrata</taxon>
        <taxon>Euteleostomi</taxon>
        <taxon>Archelosauria</taxon>
        <taxon>Archosauria</taxon>
        <taxon>Dinosauria</taxon>
        <taxon>Saurischia</taxon>
        <taxon>Theropoda</taxon>
        <taxon>Coelurosauria</taxon>
        <taxon>Aves</taxon>
        <taxon>Neognathae</taxon>
        <taxon>Neoaves</taxon>
        <taxon>Charadriiformes</taxon>
        <taxon>Scolopacidae</taxon>
        <taxon>Limosa</taxon>
    </lineage>
</organism>
<dbReference type="GO" id="GO:0005741">
    <property type="term" value="C:mitochondrial outer membrane"/>
    <property type="evidence" value="ECO:0007669"/>
    <property type="project" value="UniProtKB-SubCell"/>
</dbReference>
<dbReference type="Gene3D" id="1.25.40.10">
    <property type="entry name" value="Tetratricopeptide repeat domain"/>
    <property type="match status" value="2"/>
</dbReference>
<keyword evidence="4" id="KW-1000">Mitochondrion outer membrane</keyword>
<dbReference type="Pfam" id="PF00515">
    <property type="entry name" value="TPR_1"/>
    <property type="match status" value="1"/>
</dbReference>
<evidence type="ECO:0000256" key="2">
    <source>
        <dbReference type="ARBA" id="ARBA00022692"/>
    </source>
</evidence>
<dbReference type="EMBL" id="KZ506756">
    <property type="protein sequence ID" value="PKU38393.1"/>
    <property type="molecule type" value="Genomic_DNA"/>
</dbReference>
<dbReference type="Pfam" id="PF13181">
    <property type="entry name" value="TPR_8"/>
    <property type="match status" value="2"/>
</dbReference>
<keyword evidence="8" id="KW-0472">Membrane</keyword>
<feature type="repeat" description="TPR" evidence="10">
    <location>
        <begin position="135"/>
        <end position="168"/>
    </location>
</feature>
<dbReference type="GO" id="GO:0008320">
    <property type="term" value="F:protein transmembrane transporter activity"/>
    <property type="evidence" value="ECO:0007669"/>
    <property type="project" value="TreeGrafter"/>
</dbReference>
<evidence type="ECO:0000313" key="11">
    <source>
        <dbReference type="EMBL" id="PKU38393.1"/>
    </source>
</evidence>
<evidence type="ECO:0000256" key="1">
    <source>
        <dbReference type="ARBA" id="ARBA00004572"/>
    </source>
</evidence>
<feature type="repeat" description="TPR" evidence="10">
    <location>
        <begin position="470"/>
        <end position="503"/>
    </location>
</feature>
<dbReference type="PANTHER" id="PTHR46208">
    <property type="entry name" value="MITOCHONDRIAL IMPORT RECEPTOR SUBUNIT TOM70"/>
    <property type="match status" value="1"/>
</dbReference>
<dbReference type="PROSITE" id="PS50293">
    <property type="entry name" value="TPR_REGION"/>
    <property type="match status" value="1"/>
</dbReference>
<dbReference type="PROSITE" id="PS50005">
    <property type="entry name" value="TPR"/>
    <property type="match status" value="3"/>
</dbReference>
<dbReference type="GO" id="GO:0045039">
    <property type="term" value="P:protein insertion into mitochondrial inner membrane"/>
    <property type="evidence" value="ECO:0007669"/>
    <property type="project" value="TreeGrafter"/>
</dbReference>
<dbReference type="GO" id="GO:0030150">
    <property type="term" value="P:protein import into mitochondrial matrix"/>
    <property type="evidence" value="ECO:0007669"/>
    <property type="project" value="TreeGrafter"/>
</dbReference>
<dbReference type="SUPFAM" id="SSF48452">
    <property type="entry name" value="TPR-like"/>
    <property type="match status" value="2"/>
</dbReference>
<dbReference type="Proteomes" id="UP000233556">
    <property type="component" value="Unassembled WGS sequence"/>
</dbReference>
<evidence type="ECO:0000313" key="12">
    <source>
        <dbReference type="Proteomes" id="UP000233556"/>
    </source>
</evidence>
<evidence type="ECO:0000256" key="5">
    <source>
        <dbReference type="ARBA" id="ARBA00022803"/>
    </source>
</evidence>
<dbReference type="GO" id="GO:0030943">
    <property type="term" value="F:mitochondrion targeting sequence binding"/>
    <property type="evidence" value="ECO:0007669"/>
    <property type="project" value="TreeGrafter"/>
</dbReference>
<reference evidence="12" key="2">
    <citation type="submission" date="2017-12" db="EMBL/GenBank/DDBJ databases">
        <title>Genome sequence of the Bar-tailed Godwit (Limosa lapponica baueri).</title>
        <authorList>
            <person name="Lima N.C.B."/>
            <person name="Parody-Merino A.M."/>
            <person name="Battley P.F."/>
            <person name="Fidler A.E."/>
            <person name="Prosdocimi F."/>
        </authorList>
    </citation>
    <scope>NUCLEOTIDE SEQUENCE [LARGE SCALE GENOMIC DNA]</scope>
</reference>
<evidence type="ECO:0008006" key="13">
    <source>
        <dbReference type="Google" id="ProtNLM"/>
    </source>
</evidence>
<accession>A0A2I0TXG9</accession>
<reference evidence="12" key="1">
    <citation type="submission" date="2017-11" db="EMBL/GenBank/DDBJ databases">
        <authorList>
            <person name="Lima N.C."/>
            <person name="Parody-Merino A.M."/>
            <person name="Battley P.F."/>
            <person name="Fidler A.E."/>
            <person name="Prosdocimi F."/>
        </authorList>
    </citation>
    <scope>NUCLEOTIDE SEQUENCE [LARGE SCALE GENOMIC DNA]</scope>
</reference>
<dbReference type="InterPro" id="IPR019734">
    <property type="entry name" value="TPR_rpt"/>
</dbReference>
<sequence length="533" mass="60371">MRTFTLGTSNVQCTTQNGSGSDLILPWYDWKPGLKRGIVQQLLGYRQVFSSKNHSSSKNDQTGMKRADVKGKRLMKCKDALKFVFQQPVGVRCWQCMGQGEEAEVWSKSSTDNCQLILDDLFSACDSTQTPLDRAQAAKNKGNKYFKAGKYEQAIQCYTEAISLCPPEKNLDLSTFYQNRAAAYEQLSFYHKKIILDTDLHLGDNDVTAVCILEAFQNQQSMLLADKVLKLLGKEKAKEKYKNREPLMPSPQFIKSYFSSFTDDIISQPLLKGEKSDEDKDKEGEASEVKENSGYLRAKQYMEEENYDKIISESTKEIEAKGKYMAEALLLRATFYLLIGNANAAKPDLDQVISMEDANVKLRANALIKRGSMYMQQQQPVLSTQDFNMAADIDPQNADVYHHRGQVRNALTDQQQFGKADEMYDKCIDLEPDNATTYVHKGLLQLQWKQDLEKGLELISKAIEIDNKCDFAYETMGTIEVQRGNLDKAIEMFNKAINLAKSEMEMAHLYSLCDAAYAQTEVAKKYGLKPPTL</sequence>
<evidence type="ECO:0000256" key="8">
    <source>
        <dbReference type="ARBA" id="ARBA00023136"/>
    </source>
</evidence>
<keyword evidence="2" id="KW-0812">Transmembrane</keyword>
<evidence type="ECO:0000256" key="9">
    <source>
        <dbReference type="ARBA" id="ARBA00038030"/>
    </source>
</evidence>
<dbReference type="AlphaFoldDB" id="A0A2I0TXG9"/>
<keyword evidence="5 10" id="KW-0802">TPR repeat</keyword>
<gene>
    <name evidence="11" type="ORF">llap_11306</name>
</gene>
<evidence type="ECO:0000256" key="6">
    <source>
        <dbReference type="ARBA" id="ARBA00022989"/>
    </source>
</evidence>
<keyword evidence="6" id="KW-1133">Transmembrane helix</keyword>
<feature type="repeat" description="TPR" evidence="10">
    <location>
        <begin position="364"/>
        <end position="397"/>
    </location>
</feature>
<dbReference type="PANTHER" id="PTHR46208:SF1">
    <property type="entry name" value="MITOCHONDRIAL IMPORT RECEPTOR SUBUNIT TOM70"/>
    <property type="match status" value="1"/>
</dbReference>
<evidence type="ECO:0000256" key="7">
    <source>
        <dbReference type="ARBA" id="ARBA00023128"/>
    </source>
</evidence>
<proteinExistence type="inferred from homology"/>
<protein>
    <recommendedName>
        <fullName evidence="13">Mitochondrial import receptor subunit tom70</fullName>
    </recommendedName>
</protein>
<evidence type="ECO:0000256" key="4">
    <source>
        <dbReference type="ARBA" id="ARBA00022787"/>
    </source>
</evidence>